<dbReference type="Proteomes" id="UP000887565">
    <property type="component" value="Unplaced"/>
</dbReference>
<accession>A0A915HHL8</accession>
<reference evidence="3" key="1">
    <citation type="submission" date="2022-11" db="UniProtKB">
        <authorList>
            <consortium name="WormBaseParasite"/>
        </authorList>
    </citation>
    <scope>IDENTIFICATION</scope>
</reference>
<dbReference type="AlphaFoldDB" id="A0A915HHL8"/>
<feature type="compositionally biased region" description="Low complexity" evidence="1">
    <location>
        <begin position="1"/>
        <end position="14"/>
    </location>
</feature>
<name>A0A915HHL8_ROMCU</name>
<proteinExistence type="predicted"/>
<keyword evidence="2" id="KW-1185">Reference proteome</keyword>
<evidence type="ECO:0000313" key="2">
    <source>
        <dbReference type="Proteomes" id="UP000887565"/>
    </source>
</evidence>
<organism evidence="2 3">
    <name type="scientific">Romanomermis culicivorax</name>
    <name type="common">Nematode worm</name>
    <dbReference type="NCBI Taxonomy" id="13658"/>
    <lineage>
        <taxon>Eukaryota</taxon>
        <taxon>Metazoa</taxon>
        <taxon>Ecdysozoa</taxon>
        <taxon>Nematoda</taxon>
        <taxon>Enoplea</taxon>
        <taxon>Dorylaimia</taxon>
        <taxon>Mermithida</taxon>
        <taxon>Mermithoidea</taxon>
        <taxon>Mermithidae</taxon>
        <taxon>Romanomermis</taxon>
    </lineage>
</organism>
<sequence length="59" mass="6322">SSLQSSSSSLYDQSGEIIKDFPENPLGQIDSNSFIDNAQHDMPLLIAASSINDLVSPVK</sequence>
<evidence type="ECO:0000256" key="1">
    <source>
        <dbReference type="SAM" id="MobiDB-lite"/>
    </source>
</evidence>
<dbReference type="WBParaSite" id="nRc.2.0.1.t01497-RA">
    <property type="protein sequence ID" value="nRc.2.0.1.t01497-RA"/>
    <property type="gene ID" value="nRc.2.0.1.g01497"/>
</dbReference>
<evidence type="ECO:0000313" key="3">
    <source>
        <dbReference type="WBParaSite" id="nRc.2.0.1.t01497-RA"/>
    </source>
</evidence>
<protein>
    <submittedName>
        <fullName evidence="3">Uncharacterized protein</fullName>
    </submittedName>
</protein>
<feature type="region of interest" description="Disordered" evidence="1">
    <location>
        <begin position="1"/>
        <end position="24"/>
    </location>
</feature>